<gene>
    <name evidence="3" type="ORF">H9626_01425</name>
</gene>
<dbReference type="RefSeq" id="WP_182424384.1">
    <property type="nucleotide sequence ID" value="NZ_JACSPQ010000001.1"/>
</dbReference>
<keyword evidence="1 2" id="KW-0732">Signal</keyword>
<dbReference type="SUPFAM" id="SSF89392">
    <property type="entry name" value="Prokaryotic lipoproteins and lipoprotein localization factors"/>
    <property type="match status" value="1"/>
</dbReference>
<dbReference type="InterPro" id="IPR004564">
    <property type="entry name" value="OM_lipoprot_carrier_LolA-like"/>
</dbReference>
<dbReference type="Proteomes" id="UP000616346">
    <property type="component" value="Unassembled WGS sequence"/>
</dbReference>
<sequence>MKYRLICILMCLGMFLSVNAQGNPGNDKEFINELESKTSKIQTITCKFTQTQSLSVLSNKVSKKGVFYYQRPEKILLSFNDGDYIKMTSEDFQMKNGDKINEMKVDSNPMLRELKNILSACMTGEIMNSTKDFNHVLKKEELKYTIIMTPKKKRVASKIKEIMLEFDRRNMCLNKMRMTQPNGDYTLYEFLDKEFNKQIKQFDKQ</sequence>
<feature type="signal peptide" evidence="2">
    <location>
        <begin position="1"/>
        <end position="20"/>
    </location>
</feature>
<evidence type="ECO:0000313" key="4">
    <source>
        <dbReference type="Proteomes" id="UP000616346"/>
    </source>
</evidence>
<dbReference type="Gene3D" id="2.50.20.10">
    <property type="entry name" value="Lipoprotein localisation LolA/LolB/LppX"/>
    <property type="match status" value="1"/>
</dbReference>
<evidence type="ECO:0000256" key="1">
    <source>
        <dbReference type="ARBA" id="ARBA00022729"/>
    </source>
</evidence>
<keyword evidence="3" id="KW-0449">Lipoprotein</keyword>
<dbReference type="CDD" id="cd16325">
    <property type="entry name" value="LolA"/>
    <property type="match status" value="1"/>
</dbReference>
<name>A0ABR8V845_9BACT</name>
<protein>
    <submittedName>
        <fullName evidence="3">Outer membrane lipoprotein carrier protein LolA</fullName>
    </submittedName>
</protein>
<keyword evidence="4" id="KW-1185">Reference proteome</keyword>
<organism evidence="3 4">
    <name type="scientific">Phocaeicola faecium</name>
    <dbReference type="NCBI Taxonomy" id="2762213"/>
    <lineage>
        <taxon>Bacteria</taxon>
        <taxon>Pseudomonadati</taxon>
        <taxon>Bacteroidota</taxon>
        <taxon>Bacteroidia</taxon>
        <taxon>Bacteroidales</taxon>
        <taxon>Bacteroidaceae</taxon>
        <taxon>Phocaeicola</taxon>
    </lineage>
</organism>
<dbReference type="PANTHER" id="PTHR35869">
    <property type="entry name" value="OUTER-MEMBRANE LIPOPROTEIN CARRIER PROTEIN"/>
    <property type="match status" value="1"/>
</dbReference>
<evidence type="ECO:0000256" key="2">
    <source>
        <dbReference type="SAM" id="SignalP"/>
    </source>
</evidence>
<feature type="chain" id="PRO_5047055277" evidence="2">
    <location>
        <begin position="21"/>
        <end position="205"/>
    </location>
</feature>
<proteinExistence type="predicted"/>
<dbReference type="EMBL" id="JACSPQ010000001">
    <property type="protein sequence ID" value="MBD8000890.1"/>
    <property type="molecule type" value="Genomic_DNA"/>
</dbReference>
<comment type="caution">
    <text evidence="3">The sequence shown here is derived from an EMBL/GenBank/DDBJ whole genome shotgun (WGS) entry which is preliminary data.</text>
</comment>
<reference evidence="3 4" key="1">
    <citation type="submission" date="2020-08" db="EMBL/GenBank/DDBJ databases">
        <title>A Genomic Blueprint of the Chicken Gut Microbiome.</title>
        <authorList>
            <person name="Gilroy R."/>
            <person name="Ravi A."/>
            <person name="Getino M."/>
            <person name="Pursley I."/>
            <person name="Horton D.L."/>
            <person name="Alikhan N.-F."/>
            <person name="Baker D."/>
            <person name="Gharbi K."/>
            <person name="Hall N."/>
            <person name="Watson M."/>
            <person name="Adriaenssens E.M."/>
            <person name="Foster-Nyarko E."/>
            <person name="Jarju S."/>
            <person name="Secka A."/>
            <person name="Antonio M."/>
            <person name="Oren A."/>
            <person name="Chaudhuri R."/>
            <person name="La Ragione R.M."/>
            <person name="Hildebrand F."/>
            <person name="Pallen M.J."/>
        </authorList>
    </citation>
    <scope>NUCLEOTIDE SEQUENCE [LARGE SCALE GENOMIC DNA]</scope>
    <source>
        <strain evidence="3 4">Sa1YUN3</strain>
    </source>
</reference>
<dbReference type="InterPro" id="IPR029046">
    <property type="entry name" value="LolA/LolB/LppX"/>
</dbReference>
<evidence type="ECO:0000313" key="3">
    <source>
        <dbReference type="EMBL" id="MBD8000890.1"/>
    </source>
</evidence>
<dbReference type="Pfam" id="PF03548">
    <property type="entry name" value="LolA"/>
    <property type="match status" value="1"/>
</dbReference>
<accession>A0ABR8V845</accession>
<dbReference type="PANTHER" id="PTHR35869:SF1">
    <property type="entry name" value="OUTER-MEMBRANE LIPOPROTEIN CARRIER PROTEIN"/>
    <property type="match status" value="1"/>
</dbReference>